<sequence>YDYHIALVEEALRKLKSAGDDFKHSIDLTMSLFAPVRRLPEDVLVETFSLYIQDCEEPGERTYSLSILGEGRVFSPSFALSHVCSFWRRVVFSRPTFWSSFSLDLGALRAWKEKSKIMTILSECLSRSANAPLSLRL</sequence>
<evidence type="ECO:0000313" key="2">
    <source>
        <dbReference type="Proteomes" id="UP000053593"/>
    </source>
</evidence>
<protein>
    <recommendedName>
        <fullName evidence="3">F-box domain-containing protein</fullName>
    </recommendedName>
</protein>
<dbReference type="EMBL" id="KN834769">
    <property type="protein sequence ID" value="KIK62050.1"/>
    <property type="molecule type" value="Genomic_DNA"/>
</dbReference>
<gene>
    <name evidence="1" type="ORF">GYMLUDRAFT_110324</name>
</gene>
<organism evidence="1 2">
    <name type="scientific">Collybiopsis luxurians FD-317 M1</name>
    <dbReference type="NCBI Taxonomy" id="944289"/>
    <lineage>
        <taxon>Eukaryota</taxon>
        <taxon>Fungi</taxon>
        <taxon>Dikarya</taxon>
        <taxon>Basidiomycota</taxon>
        <taxon>Agaricomycotina</taxon>
        <taxon>Agaricomycetes</taxon>
        <taxon>Agaricomycetidae</taxon>
        <taxon>Agaricales</taxon>
        <taxon>Marasmiineae</taxon>
        <taxon>Omphalotaceae</taxon>
        <taxon>Collybiopsis</taxon>
        <taxon>Collybiopsis luxurians</taxon>
    </lineage>
</organism>
<evidence type="ECO:0008006" key="3">
    <source>
        <dbReference type="Google" id="ProtNLM"/>
    </source>
</evidence>
<evidence type="ECO:0000313" key="1">
    <source>
        <dbReference type="EMBL" id="KIK62050.1"/>
    </source>
</evidence>
<dbReference type="HOGENOM" id="CLU_018544_4_0_1"/>
<name>A0A0D0BE76_9AGAR</name>
<keyword evidence="2" id="KW-1185">Reference proteome</keyword>
<feature type="non-terminal residue" evidence="1">
    <location>
        <position position="137"/>
    </location>
</feature>
<dbReference type="Proteomes" id="UP000053593">
    <property type="component" value="Unassembled WGS sequence"/>
</dbReference>
<proteinExistence type="predicted"/>
<dbReference type="AlphaFoldDB" id="A0A0D0BE76"/>
<feature type="non-terminal residue" evidence="1">
    <location>
        <position position="1"/>
    </location>
</feature>
<reference evidence="1 2" key="1">
    <citation type="submission" date="2014-04" db="EMBL/GenBank/DDBJ databases">
        <title>Evolutionary Origins and Diversification of the Mycorrhizal Mutualists.</title>
        <authorList>
            <consortium name="DOE Joint Genome Institute"/>
            <consortium name="Mycorrhizal Genomics Consortium"/>
            <person name="Kohler A."/>
            <person name="Kuo A."/>
            <person name="Nagy L.G."/>
            <person name="Floudas D."/>
            <person name="Copeland A."/>
            <person name="Barry K.W."/>
            <person name="Cichocki N."/>
            <person name="Veneault-Fourrey C."/>
            <person name="LaButti K."/>
            <person name="Lindquist E.A."/>
            <person name="Lipzen A."/>
            <person name="Lundell T."/>
            <person name="Morin E."/>
            <person name="Murat C."/>
            <person name="Riley R."/>
            <person name="Ohm R."/>
            <person name="Sun H."/>
            <person name="Tunlid A."/>
            <person name="Henrissat B."/>
            <person name="Grigoriev I.V."/>
            <person name="Hibbett D.S."/>
            <person name="Martin F."/>
        </authorList>
    </citation>
    <scope>NUCLEOTIDE SEQUENCE [LARGE SCALE GENOMIC DNA]</scope>
    <source>
        <strain evidence="1 2">FD-317 M1</strain>
    </source>
</reference>
<accession>A0A0D0BE76</accession>
<dbReference type="OrthoDB" id="3266451at2759"/>